<evidence type="ECO:0000256" key="7">
    <source>
        <dbReference type="ARBA" id="ARBA00023239"/>
    </source>
</evidence>
<comment type="subcellular location">
    <subcellularLocation>
        <location evidence="1 9">Cytoplasm</location>
    </subcellularLocation>
</comment>
<dbReference type="Proteomes" id="UP001500604">
    <property type="component" value="Unassembled WGS sequence"/>
</dbReference>
<dbReference type="InterPro" id="IPR029069">
    <property type="entry name" value="HotDog_dom_sf"/>
</dbReference>
<organism evidence="10 11">
    <name type="scientific">Kistimonas scapharcae</name>
    <dbReference type="NCBI Taxonomy" id="1036133"/>
    <lineage>
        <taxon>Bacteria</taxon>
        <taxon>Pseudomonadati</taxon>
        <taxon>Pseudomonadota</taxon>
        <taxon>Gammaproteobacteria</taxon>
        <taxon>Oceanospirillales</taxon>
        <taxon>Endozoicomonadaceae</taxon>
        <taxon>Kistimonas</taxon>
    </lineage>
</organism>
<sequence>MMRIDEIKALLPQRYPFLLVDRVVDIDLEKNTIDCYKNVTANEEFFNGHFPGHPVMPGVLIIEAMAQAAGLLGFTMAGKTGGENSVYYFAAADKVRFRQPVVPGDRLQLVAEYMGCKRDIWKFSCKALVDGKMASSAVITCAKKDI</sequence>
<accession>A0ABP8V959</accession>
<evidence type="ECO:0000256" key="5">
    <source>
        <dbReference type="ARBA" id="ARBA00022556"/>
    </source>
</evidence>
<evidence type="ECO:0000256" key="3">
    <source>
        <dbReference type="ARBA" id="ARBA00022490"/>
    </source>
</evidence>
<feature type="active site" evidence="9">
    <location>
        <position position="49"/>
    </location>
</feature>
<dbReference type="HAMAP" id="MF_00406">
    <property type="entry name" value="FabZ"/>
    <property type="match status" value="1"/>
</dbReference>
<dbReference type="Pfam" id="PF07977">
    <property type="entry name" value="FabA"/>
    <property type="match status" value="1"/>
</dbReference>
<evidence type="ECO:0000256" key="2">
    <source>
        <dbReference type="ARBA" id="ARBA00009174"/>
    </source>
</evidence>
<dbReference type="InterPro" id="IPR010084">
    <property type="entry name" value="FabZ"/>
</dbReference>
<dbReference type="NCBIfam" id="NF000582">
    <property type="entry name" value="PRK00006.1"/>
    <property type="match status" value="1"/>
</dbReference>
<evidence type="ECO:0000313" key="11">
    <source>
        <dbReference type="Proteomes" id="UP001500604"/>
    </source>
</evidence>
<keyword evidence="3 9" id="KW-0963">Cytoplasm</keyword>
<comment type="caution">
    <text evidence="10">The sequence shown here is derived from an EMBL/GenBank/DDBJ whole genome shotgun (WGS) entry which is preliminary data.</text>
</comment>
<dbReference type="PANTHER" id="PTHR30272">
    <property type="entry name" value="3-HYDROXYACYL-[ACYL-CARRIER-PROTEIN] DEHYDRATASE"/>
    <property type="match status" value="1"/>
</dbReference>
<dbReference type="NCBIfam" id="TIGR01750">
    <property type="entry name" value="fabZ"/>
    <property type="match status" value="1"/>
</dbReference>
<keyword evidence="7 9" id="KW-0456">Lyase</keyword>
<name>A0ABP8V959_9GAMM</name>
<protein>
    <recommendedName>
        <fullName evidence="9">3-hydroxyacyl-[acyl-carrier-protein] dehydratase FabZ</fullName>
        <ecNumber evidence="9">4.2.1.59</ecNumber>
    </recommendedName>
    <alternativeName>
        <fullName evidence="9">(3R)-hydroxymyristoyl-[acyl-carrier-protein] dehydratase</fullName>
        <shortName evidence="9">(3R)-hydroxymyristoyl-ACP dehydrase</shortName>
    </alternativeName>
    <alternativeName>
        <fullName evidence="9">Beta-hydroxyacyl-ACP dehydratase</fullName>
    </alternativeName>
</protein>
<dbReference type="SUPFAM" id="SSF54637">
    <property type="entry name" value="Thioesterase/thiol ester dehydrase-isomerase"/>
    <property type="match status" value="1"/>
</dbReference>
<comment type="catalytic activity">
    <reaction evidence="9">
        <text>a (3R)-hydroxyacyl-[ACP] = a (2E)-enoyl-[ACP] + H2O</text>
        <dbReference type="Rhea" id="RHEA:13097"/>
        <dbReference type="Rhea" id="RHEA-COMP:9925"/>
        <dbReference type="Rhea" id="RHEA-COMP:9945"/>
        <dbReference type="ChEBI" id="CHEBI:15377"/>
        <dbReference type="ChEBI" id="CHEBI:78784"/>
        <dbReference type="ChEBI" id="CHEBI:78827"/>
        <dbReference type="EC" id="4.2.1.59"/>
    </reaction>
</comment>
<comment type="similarity">
    <text evidence="2 9">Belongs to the thioester dehydratase family. FabZ subfamily.</text>
</comment>
<evidence type="ECO:0000256" key="1">
    <source>
        <dbReference type="ARBA" id="ARBA00004496"/>
    </source>
</evidence>
<evidence type="ECO:0000256" key="4">
    <source>
        <dbReference type="ARBA" id="ARBA00022516"/>
    </source>
</evidence>
<gene>
    <name evidence="9 10" type="primary">fabZ</name>
    <name evidence="10" type="ORF">GCM10023116_50870</name>
</gene>
<keyword evidence="4 9" id="KW-0444">Lipid biosynthesis</keyword>
<proteinExistence type="inferred from homology"/>
<dbReference type="EC" id="4.2.1.59" evidence="9"/>
<dbReference type="Gene3D" id="3.10.129.10">
    <property type="entry name" value="Hotdog Thioesterase"/>
    <property type="match status" value="1"/>
</dbReference>
<dbReference type="EMBL" id="BAABFL010000481">
    <property type="protein sequence ID" value="GAA4652803.1"/>
    <property type="molecule type" value="Genomic_DNA"/>
</dbReference>
<dbReference type="PANTHER" id="PTHR30272:SF1">
    <property type="entry name" value="3-HYDROXYACYL-[ACYL-CARRIER-PROTEIN] DEHYDRATASE"/>
    <property type="match status" value="1"/>
</dbReference>
<dbReference type="CDD" id="cd01288">
    <property type="entry name" value="FabZ"/>
    <property type="match status" value="1"/>
</dbReference>
<reference evidence="11" key="1">
    <citation type="journal article" date="2019" name="Int. J. Syst. Evol. Microbiol.">
        <title>The Global Catalogue of Microorganisms (GCM) 10K type strain sequencing project: providing services to taxonomists for standard genome sequencing and annotation.</title>
        <authorList>
            <consortium name="The Broad Institute Genomics Platform"/>
            <consortium name="The Broad Institute Genome Sequencing Center for Infectious Disease"/>
            <person name="Wu L."/>
            <person name="Ma J."/>
        </authorList>
    </citation>
    <scope>NUCLEOTIDE SEQUENCE [LARGE SCALE GENOMIC DNA]</scope>
    <source>
        <strain evidence="11">JCM 17805</strain>
    </source>
</reference>
<dbReference type="InterPro" id="IPR013114">
    <property type="entry name" value="FabA_FabZ"/>
</dbReference>
<keyword evidence="6 9" id="KW-0443">Lipid metabolism</keyword>
<evidence type="ECO:0000256" key="9">
    <source>
        <dbReference type="HAMAP-Rule" id="MF_00406"/>
    </source>
</evidence>
<keyword evidence="5 9" id="KW-0441">Lipid A biosynthesis</keyword>
<keyword evidence="11" id="KW-1185">Reference proteome</keyword>
<dbReference type="RefSeq" id="WP_345199437.1">
    <property type="nucleotide sequence ID" value="NZ_BAABFL010000481.1"/>
</dbReference>
<evidence type="ECO:0000256" key="8">
    <source>
        <dbReference type="ARBA" id="ARBA00025049"/>
    </source>
</evidence>
<evidence type="ECO:0000313" key="10">
    <source>
        <dbReference type="EMBL" id="GAA4652803.1"/>
    </source>
</evidence>
<evidence type="ECO:0000256" key="6">
    <source>
        <dbReference type="ARBA" id="ARBA00023098"/>
    </source>
</evidence>
<comment type="function">
    <text evidence="8 9">Involved in unsaturated fatty acids biosynthesis. Catalyzes the dehydration of short chain beta-hydroxyacyl-ACPs and long chain saturated and unsaturated beta-hydroxyacyl-ACPs.</text>
</comment>